<evidence type="ECO:0000313" key="6">
    <source>
        <dbReference type="Proteomes" id="UP000796880"/>
    </source>
</evidence>
<sequence length="349" mass="39176">MSLFSLLLLVSLFVSVAQAKVPSNATFKLVNEGEFGPYIVEYDGNYRVLGVFNSPFQLCFYNTTPNAYYLALRMAIQRTEPIYRWVWEANRGNPVKENATSPAEPMETLCWPRPMVESLGKPTLPAKVLLASSCSQMSLKAGGVSKLVSRLSAKENVDGPYSLVMEQKALVLYYKSNNSARPMPYFASPQWSIQSGSINSVTFKSAPETEDAFAYELALEYQLADDSSGKVLILARPKYNATSSFIRIGIDGNVKIYTYYDKVSWGGCEVTFTLFDRESNWETECQLPERCGNFGVCKDDQCVSCPSPKGCSAYFYNQQTSRRWIAYELKTLRKVENSTHVGYIKAPNH</sequence>
<name>A0A8K0GYK5_9ROSA</name>
<feature type="domain" description="S-locus glycoprotein" evidence="4">
    <location>
        <begin position="194"/>
        <end position="310"/>
    </location>
</feature>
<dbReference type="Pfam" id="PF00954">
    <property type="entry name" value="S_locus_glycop"/>
    <property type="match status" value="1"/>
</dbReference>
<dbReference type="EMBL" id="VOIH02000007">
    <property type="protein sequence ID" value="KAF3442405.1"/>
    <property type="molecule type" value="Genomic_DNA"/>
</dbReference>
<evidence type="ECO:0000256" key="2">
    <source>
        <dbReference type="ARBA" id="ARBA00023157"/>
    </source>
</evidence>
<dbReference type="AlphaFoldDB" id="A0A8K0GYK5"/>
<dbReference type="InterPro" id="IPR000858">
    <property type="entry name" value="S_locus_glycoprot_dom"/>
</dbReference>
<feature type="chain" id="PRO_5035457021" description="S-locus glycoprotein domain-containing protein" evidence="3">
    <location>
        <begin position="20"/>
        <end position="349"/>
    </location>
</feature>
<keyword evidence="1 3" id="KW-0732">Signal</keyword>
<reference evidence="5" key="1">
    <citation type="submission" date="2020-03" db="EMBL/GenBank/DDBJ databases">
        <title>A high-quality chromosome-level genome assembly of a woody plant with both climbing and erect habits, Rhamnella rubrinervis.</title>
        <authorList>
            <person name="Lu Z."/>
            <person name="Yang Y."/>
            <person name="Zhu X."/>
            <person name="Sun Y."/>
        </authorList>
    </citation>
    <scope>NUCLEOTIDE SEQUENCE</scope>
    <source>
        <strain evidence="5">BYM</strain>
        <tissue evidence="5">Leaf</tissue>
    </source>
</reference>
<organism evidence="5 6">
    <name type="scientific">Rhamnella rubrinervis</name>
    <dbReference type="NCBI Taxonomy" id="2594499"/>
    <lineage>
        <taxon>Eukaryota</taxon>
        <taxon>Viridiplantae</taxon>
        <taxon>Streptophyta</taxon>
        <taxon>Embryophyta</taxon>
        <taxon>Tracheophyta</taxon>
        <taxon>Spermatophyta</taxon>
        <taxon>Magnoliopsida</taxon>
        <taxon>eudicotyledons</taxon>
        <taxon>Gunneridae</taxon>
        <taxon>Pentapetalae</taxon>
        <taxon>rosids</taxon>
        <taxon>fabids</taxon>
        <taxon>Rosales</taxon>
        <taxon>Rhamnaceae</taxon>
        <taxon>rhamnoid group</taxon>
        <taxon>Rhamneae</taxon>
        <taxon>Rhamnella</taxon>
    </lineage>
</organism>
<comment type="caution">
    <text evidence="5">The sequence shown here is derived from an EMBL/GenBank/DDBJ whole genome shotgun (WGS) entry which is preliminary data.</text>
</comment>
<dbReference type="GO" id="GO:0048544">
    <property type="term" value="P:recognition of pollen"/>
    <property type="evidence" value="ECO:0007669"/>
    <property type="project" value="InterPro"/>
</dbReference>
<evidence type="ECO:0000256" key="1">
    <source>
        <dbReference type="ARBA" id="ARBA00022729"/>
    </source>
</evidence>
<gene>
    <name evidence="5" type="ORF">FNV43_RR16321</name>
</gene>
<accession>A0A8K0GYK5</accession>
<evidence type="ECO:0000256" key="3">
    <source>
        <dbReference type="SAM" id="SignalP"/>
    </source>
</evidence>
<proteinExistence type="predicted"/>
<dbReference type="OrthoDB" id="1884773at2759"/>
<keyword evidence="6" id="KW-1185">Reference proteome</keyword>
<protein>
    <recommendedName>
        <fullName evidence="4">S-locus glycoprotein domain-containing protein</fullName>
    </recommendedName>
</protein>
<keyword evidence="2" id="KW-1015">Disulfide bond</keyword>
<evidence type="ECO:0000313" key="5">
    <source>
        <dbReference type="EMBL" id="KAF3442405.1"/>
    </source>
</evidence>
<evidence type="ECO:0000259" key="4">
    <source>
        <dbReference type="Pfam" id="PF00954"/>
    </source>
</evidence>
<feature type="signal peptide" evidence="3">
    <location>
        <begin position="1"/>
        <end position="19"/>
    </location>
</feature>
<dbReference type="Proteomes" id="UP000796880">
    <property type="component" value="Unassembled WGS sequence"/>
</dbReference>